<evidence type="ECO:0000313" key="2">
    <source>
        <dbReference type="EMBL" id="TCO71644.1"/>
    </source>
</evidence>
<dbReference type="RefSeq" id="WP_132543968.1">
    <property type="nucleotide sequence ID" value="NZ_SLWW01000006.1"/>
</dbReference>
<organism evidence="2 3">
    <name type="scientific">Rhodovulum euryhalinum</name>
    <dbReference type="NCBI Taxonomy" id="35805"/>
    <lineage>
        <taxon>Bacteria</taxon>
        <taxon>Pseudomonadati</taxon>
        <taxon>Pseudomonadota</taxon>
        <taxon>Alphaproteobacteria</taxon>
        <taxon>Rhodobacterales</taxon>
        <taxon>Paracoccaceae</taxon>
        <taxon>Rhodovulum</taxon>
    </lineage>
</organism>
<evidence type="ECO:0008006" key="4">
    <source>
        <dbReference type="Google" id="ProtNLM"/>
    </source>
</evidence>
<evidence type="ECO:0000256" key="1">
    <source>
        <dbReference type="SAM" id="Phobius"/>
    </source>
</evidence>
<evidence type="ECO:0000313" key="3">
    <source>
        <dbReference type="Proteomes" id="UP000295142"/>
    </source>
</evidence>
<accession>A0A4R2KF23</accession>
<keyword evidence="3" id="KW-1185">Reference proteome</keyword>
<dbReference type="EMBL" id="SLWW01000006">
    <property type="protein sequence ID" value="TCO71644.1"/>
    <property type="molecule type" value="Genomic_DNA"/>
</dbReference>
<sequence length="80" mass="8221">MTDTPHIDLGAEVGIAPHEYALIALALAVALGFLFRGLLRRRRGAAPACASCPGCTAATPCKAVDLSFPETAPGSRTPTD</sequence>
<dbReference type="Proteomes" id="UP000295142">
    <property type="component" value="Unassembled WGS sequence"/>
</dbReference>
<keyword evidence="1" id="KW-0472">Membrane</keyword>
<reference evidence="2 3" key="1">
    <citation type="submission" date="2019-03" db="EMBL/GenBank/DDBJ databases">
        <title>Genomic Encyclopedia of Type Strains, Phase IV (KMG-IV): sequencing the most valuable type-strain genomes for metagenomic binning, comparative biology and taxonomic classification.</title>
        <authorList>
            <person name="Goeker M."/>
        </authorList>
    </citation>
    <scope>NUCLEOTIDE SEQUENCE [LARGE SCALE GENOMIC DNA]</scope>
    <source>
        <strain evidence="2 3">DSM 4868</strain>
    </source>
</reference>
<dbReference type="AlphaFoldDB" id="A0A4R2KF23"/>
<gene>
    <name evidence="2" type="ORF">EV655_106136</name>
</gene>
<keyword evidence="1" id="KW-1133">Transmembrane helix</keyword>
<name>A0A4R2KF23_9RHOB</name>
<proteinExistence type="predicted"/>
<protein>
    <recommendedName>
        <fullName evidence="4">Attachment p12 family protein</fullName>
    </recommendedName>
</protein>
<feature type="transmembrane region" description="Helical" evidence="1">
    <location>
        <begin position="20"/>
        <end position="39"/>
    </location>
</feature>
<comment type="caution">
    <text evidence="2">The sequence shown here is derived from an EMBL/GenBank/DDBJ whole genome shotgun (WGS) entry which is preliminary data.</text>
</comment>
<keyword evidence="1" id="KW-0812">Transmembrane</keyword>